<feature type="transmembrane region" description="Helical" evidence="7">
    <location>
        <begin position="160"/>
        <end position="176"/>
    </location>
</feature>
<evidence type="ECO:0000256" key="7">
    <source>
        <dbReference type="SAM" id="Phobius"/>
    </source>
</evidence>
<keyword evidence="4 7" id="KW-0812">Transmembrane</keyword>
<dbReference type="GO" id="GO:0005886">
    <property type="term" value="C:plasma membrane"/>
    <property type="evidence" value="ECO:0007669"/>
    <property type="project" value="UniProtKB-SubCell"/>
</dbReference>
<feature type="transmembrane region" description="Helical" evidence="7">
    <location>
        <begin position="114"/>
        <end position="131"/>
    </location>
</feature>
<comment type="similarity">
    <text evidence="2">Belongs to the chromate ion transporter (CHR) (TC 2.A.51) family.</text>
</comment>
<name>A0A645C0S3_9ZZZZ</name>
<evidence type="ECO:0000256" key="3">
    <source>
        <dbReference type="ARBA" id="ARBA00022475"/>
    </source>
</evidence>
<keyword evidence="6 7" id="KW-0472">Membrane</keyword>
<dbReference type="InterPro" id="IPR003370">
    <property type="entry name" value="Chromate_transpt"/>
</dbReference>
<dbReference type="PANTHER" id="PTHR43663">
    <property type="entry name" value="CHROMATE TRANSPORT PROTEIN-RELATED"/>
    <property type="match status" value="1"/>
</dbReference>
<evidence type="ECO:0000313" key="8">
    <source>
        <dbReference type="EMBL" id="MPM71229.1"/>
    </source>
</evidence>
<evidence type="ECO:0000256" key="6">
    <source>
        <dbReference type="ARBA" id="ARBA00023136"/>
    </source>
</evidence>
<comment type="caution">
    <text evidence="8">The sequence shown here is derived from an EMBL/GenBank/DDBJ whole genome shotgun (WGS) entry which is preliminary data.</text>
</comment>
<dbReference type="EMBL" id="VSSQ01023973">
    <property type="protein sequence ID" value="MPM71229.1"/>
    <property type="molecule type" value="Genomic_DNA"/>
</dbReference>
<gene>
    <name evidence="8" type="primary">srpC_25</name>
    <name evidence="8" type="ORF">SDC9_118192</name>
</gene>
<comment type="subcellular location">
    <subcellularLocation>
        <location evidence="1">Cell membrane</location>
        <topology evidence="1">Multi-pass membrane protein</topology>
    </subcellularLocation>
</comment>
<dbReference type="AlphaFoldDB" id="A0A645C0S3"/>
<proteinExistence type="inferred from homology"/>
<reference evidence="8" key="1">
    <citation type="submission" date="2019-08" db="EMBL/GenBank/DDBJ databases">
        <authorList>
            <person name="Kucharzyk K."/>
            <person name="Murdoch R.W."/>
            <person name="Higgins S."/>
            <person name="Loffler F."/>
        </authorList>
    </citation>
    <scope>NUCLEOTIDE SEQUENCE</scope>
</reference>
<keyword evidence="3" id="KW-1003">Cell membrane</keyword>
<organism evidence="8">
    <name type="scientific">bioreactor metagenome</name>
    <dbReference type="NCBI Taxonomy" id="1076179"/>
    <lineage>
        <taxon>unclassified sequences</taxon>
        <taxon>metagenomes</taxon>
        <taxon>ecological metagenomes</taxon>
    </lineage>
</organism>
<evidence type="ECO:0000256" key="2">
    <source>
        <dbReference type="ARBA" id="ARBA00005262"/>
    </source>
</evidence>
<evidence type="ECO:0000256" key="4">
    <source>
        <dbReference type="ARBA" id="ARBA00022692"/>
    </source>
</evidence>
<dbReference type="GO" id="GO:0015109">
    <property type="term" value="F:chromate transmembrane transporter activity"/>
    <property type="evidence" value="ECO:0007669"/>
    <property type="project" value="InterPro"/>
</dbReference>
<evidence type="ECO:0000256" key="1">
    <source>
        <dbReference type="ARBA" id="ARBA00004651"/>
    </source>
</evidence>
<dbReference type="Pfam" id="PF02417">
    <property type="entry name" value="Chromate_transp"/>
    <property type="match status" value="1"/>
</dbReference>
<keyword evidence="5 7" id="KW-1133">Transmembrane helix</keyword>
<feature type="transmembrane region" description="Helical" evidence="7">
    <location>
        <begin position="78"/>
        <end position="102"/>
    </location>
</feature>
<accession>A0A645C0S3</accession>
<sequence length="177" mass="18772">MKVLLELAFSFAQIAVGAFGGGLSTLPLIEYQLVKATGWLTSSQFGQVLALSQVTPGPIAINAATFVGFQQAGIPGSIVSTLSIVIVPVLILCAVSCVLKKLEAEKSRKFKDMLRPIVAGLLTLSLVSPLTVTVKNGVMTMAMLVIGILLMRTCKFFKNYPPLLLVIYGIIGAVIFS</sequence>
<protein>
    <submittedName>
        <fullName evidence="8">Putative chromate transport protein</fullName>
    </submittedName>
</protein>
<dbReference type="InterPro" id="IPR052518">
    <property type="entry name" value="CHR_Transporter"/>
</dbReference>
<dbReference type="PANTHER" id="PTHR43663:SF1">
    <property type="entry name" value="CHROMATE TRANSPORTER"/>
    <property type="match status" value="1"/>
</dbReference>
<evidence type="ECO:0000256" key="5">
    <source>
        <dbReference type="ARBA" id="ARBA00022989"/>
    </source>
</evidence>